<dbReference type="PROSITE" id="PS50016">
    <property type="entry name" value="ZF_PHD_2"/>
    <property type="match status" value="1"/>
</dbReference>
<dbReference type="InterPro" id="IPR011011">
    <property type="entry name" value="Znf_FYVE_PHD"/>
</dbReference>
<dbReference type="CDD" id="cd15489">
    <property type="entry name" value="PHD_SF"/>
    <property type="match status" value="1"/>
</dbReference>
<feature type="compositionally biased region" description="Basic and acidic residues" evidence="5">
    <location>
        <begin position="79"/>
        <end position="90"/>
    </location>
</feature>
<dbReference type="SUPFAM" id="SSF57903">
    <property type="entry name" value="FYVE/PHD zinc finger"/>
    <property type="match status" value="1"/>
</dbReference>
<evidence type="ECO:0000256" key="5">
    <source>
        <dbReference type="SAM" id="MobiDB-lite"/>
    </source>
</evidence>
<dbReference type="SMART" id="SM00249">
    <property type="entry name" value="PHD"/>
    <property type="match status" value="1"/>
</dbReference>
<dbReference type="EnsemblMetazoa" id="AEPI011543-RA">
    <property type="protein sequence ID" value="AEPI011543-PA"/>
    <property type="gene ID" value="AEPI011543"/>
</dbReference>
<keyword evidence="3" id="KW-0862">Zinc</keyword>
<feature type="region of interest" description="Disordered" evidence="5">
    <location>
        <begin position="79"/>
        <end position="134"/>
    </location>
</feature>
<dbReference type="Proteomes" id="UP000075885">
    <property type="component" value="Unassembled WGS sequence"/>
</dbReference>
<dbReference type="InterPro" id="IPR019786">
    <property type="entry name" value="Zinc_finger_PHD-type_CS"/>
</dbReference>
<feature type="domain" description="PHD-type" evidence="6">
    <location>
        <begin position="5"/>
        <end position="54"/>
    </location>
</feature>
<evidence type="ECO:0000313" key="8">
    <source>
        <dbReference type="Proteomes" id="UP000075885"/>
    </source>
</evidence>
<dbReference type="GO" id="GO:0008270">
    <property type="term" value="F:zinc ion binding"/>
    <property type="evidence" value="ECO:0007669"/>
    <property type="project" value="UniProtKB-KW"/>
</dbReference>
<reference evidence="8" key="1">
    <citation type="submission" date="2013-03" db="EMBL/GenBank/DDBJ databases">
        <title>The Genome Sequence of Anopheles epiroticus epiroticus2.</title>
        <authorList>
            <consortium name="The Broad Institute Genomics Platform"/>
            <person name="Neafsey D.E."/>
            <person name="Howell P."/>
            <person name="Walker B."/>
            <person name="Young S.K."/>
            <person name="Zeng Q."/>
            <person name="Gargeya S."/>
            <person name="Fitzgerald M."/>
            <person name="Haas B."/>
            <person name="Abouelleil A."/>
            <person name="Allen A.W."/>
            <person name="Alvarado L."/>
            <person name="Arachchi H.M."/>
            <person name="Berlin A.M."/>
            <person name="Chapman S.B."/>
            <person name="Gainer-Dewar J."/>
            <person name="Goldberg J."/>
            <person name="Griggs A."/>
            <person name="Gujja S."/>
            <person name="Hansen M."/>
            <person name="Howarth C."/>
            <person name="Imamovic A."/>
            <person name="Ireland A."/>
            <person name="Larimer J."/>
            <person name="McCowan C."/>
            <person name="Murphy C."/>
            <person name="Pearson M."/>
            <person name="Poon T.W."/>
            <person name="Priest M."/>
            <person name="Roberts A."/>
            <person name="Saif S."/>
            <person name="Shea T."/>
            <person name="Sisk P."/>
            <person name="Sykes S."/>
            <person name="Wortman J."/>
            <person name="Nusbaum C."/>
            <person name="Birren B."/>
        </authorList>
    </citation>
    <scope>NUCLEOTIDE SEQUENCE [LARGE SCALE GENOMIC DNA]</scope>
    <source>
        <strain evidence="8">Epiroticus2</strain>
    </source>
</reference>
<name>A0A182PX56_9DIPT</name>
<evidence type="ECO:0000259" key="6">
    <source>
        <dbReference type="PROSITE" id="PS50016"/>
    </source>
</evidence>
<evidence type="ECO:0000313" key="7">
    <source>
        <dbReference type="EnsemblMetazoa" id="AEPI011543-PA"/>
    </source>
</evidence>
<keyword evidence="1" id="KW-0479">Metal-binding</keyword>
<reference evidence="7" key="2">
    <citation type="submission" date="2020-05" db="UniProtKB">
        <authorList>
            <consortium name="EnsemblMetazoa"/>
        </authorList>
    </citation>
    <scope>IDENTIFICATION</scope>
    <source>
        <strain evidence="7">Epiroticus2</strain>
    </source>
</reference>
<dbReference type="InterPro" id="IPR013083">
    <property type="entry name" value="Znf_RING/FYVE/PHD"/>
</dbReference>
<sequence length="387" mass="43217">MSKSGFDCGGCERSNTVDDMVLCDGCGKWYHYGCAGVTAEINFREWRCDSCVRDVAKSAVKGKGQCKTSKEAIVNVKKPTESCKGDEKAKQAASSEGESSQHKPSAGIPVATTSQNATRPPSKRMSTRSSWKTTSQAAFERLAKVHELEREMAAKEFELKMASLKLKQDKLRFKLEDEYERGSHRSSISSTSKTEQWVRDQQNQFDAISETSEPTRMEPVAVNPTPIIPVAMTERSGLTEDQEWLVFISFYNDSTEACGYTDRENIIRLEECLQGPAREAVLSKLNTPKAAPLVIKTLQRLYGRPALVVKELLSQARRTEAPKAEHLESLITYGMALCDQLVMADMEDHLNNPMLLEELAEKLPASRSLEWIRYKGRIAHGRAAPTQ</sequence>
<accession>A0A182PX56</accession>
<dbReference type="InterPro" id="IPR001965">
    <property type="entry name" value="Znf_PHD"/>
</dbReference>
<dbReference type="STRING" id="199890.A0A182PX56"/>
<proteinExistence type="predicted"/>
<dbReference type="Gene3D" id="3.30.40.10">
    <property type="entry name" value="Zinc/RING finger domain, C3HC4 (zinc finger)"/>
    <property type="match status" value="1"/>
</dbReference>
<evidence type="ECO:0000256" key="4">
    <source>
        <dbReference type="PROSITE-ProRule" id="PRU00146"/>
    </source>
</evidence>
<organism evidence="7 8">
    <name type="scientific">Anopheles epiroticus</name>
    <dbReference type="NCBI Taxonomy" id="199890"/>
    <lineage>
        <taxon>Eukaryota</taxon>
        <taxon>Metazoa</taxon>
        <taxon>Ecdysozoa</taxon>
        <taxon>Arthropoda</taxon>
        <taxon>Hexapoda</taxon>
        <taxon>Insecta</taxon>
        <taxon>Pterygota</taxon>
        <taxon>Neoptera</taxon>
        <taxon>Endopterygota</taxon>
        <taxon>Diptera</taxon>
        <taxon>Nematocera</taxon>
        <taxon>Culicoidea</taxon>
        <taxon>Culicidae</taxon>
        <taxon>Anophelinae</taxon>
        <taxon>Anopheles</taxon>
    </lineage>
</organism>
<dbReference type="InterPro" id="IPR019787">
    <property type="entry name" value="Znf_PHD-finger"/>
</dbReference>
<evidence type="ECO:0000256" key="2">
    <source>
        <dbReference type="ARBA" id="ARBA00022771"/>
    </source>
</evidence>
<dbReference type="VEuPathDB" id="VectorBase:AEPI011543"/>
<keyword evidence="8" id="KW-1185">Reference proteome</keyword>
<protein>
    <recommendedName>
        <fullName evidence="6">PHD-type domain-containing protein</fullName>
    </recommendedName>
</protein>
<dbReference type="Pfam" id="PF00628">
    <property type="entry name" value="PHD"/>
    <property type="match status" value="1"/>
</dbReference>
<evidence type="ECO:0000256" key="3">
    <source>
        <dbReference type="ARBA" id="ARBA00022833"/>
    </source>
</evidence>
<dbReference type="AlphaFoldDB" id="A0A182PX56"/>
<dbReference type="PROSITE" id="PS01359">
    <property type="entry name" value="ZF_PHD_1"/>
    <property type="match status" value="1"/>
</dbReference>
<evidence type="ECO:0000256" key="1">
    <source>
        <dbReference type="ARBA" id="ARBA00022723"/>
    </source>
</evidence>
<keyword evidence="2 4" id="KW-0863">Zinc-finger</keyword>